<name>Q9HBT0_HUMAN</name>
<dbReference type="AlphaFoldDB" id="Q9HBT0"/>
<feature type="region of interest" description="Disordered" evidence="1">
    <location>
        <begin position="39"/>
        <end position="73"/>
    </location>
</feature>
<sequence>MLPCFSAAKLGPLAPSGSASWGQGSCLGPPVWERWTSSALHRAPSSPPSFPRGTALGWEGRTSPSPCPTSSLGTERAPTNLCLCLGGRGGLLPLGKAAGVCPSGPTVQLLQGRQLRAAPCIIQAMTSDFCLNQPRGLAPPALSVGA</sequence>
<organism evidence="2">
    <name type="scientific">Homo sapiens</name>
    <name type="common">Human</name>
    <dbReference type="NCBI Taxonomy" id="9606"/>
    <lineage>
        <taxon>Eukaryota</taxon>
        <taxon>Metazoa</taxon>
        <taxon>Chordata</taxon>
        <taxon>Craniata</taxon>
        <taxon>Vertebrata</taxon>
        <taxon>Euteleostomi</taxon>
        <taxon>Mammalia</taxon>
        <taxon>Eutheria</taxon>
        <taxon>Euarchontoglires</taxon>
        <taxon>Primates</taxon>
        <taxon>Haplorrhini</taxon>
        <taxon>Catarrhini</taxon>
        <taxon>Hominidae</taxon>
        <taxon>Homo</taxon>
    </lineage>
</organism>
<evidence type="ECO:0000313" key="2">
    <source>
        <dbReference type="EMBL" id="AAG17212.1"/>
    </source>
</evidence>
<evidence type="ECO:0000256" key="1">
    <source>
        <dbReference type="SAM" id="MobiDB-lite"/>
    </source>
</evidence>
<dbReference type="EMBL" id="AF217969">
    <property type="protein sequence ID" value="AAG17212.1"/>
    <property type="molecule type" value="mRNA"/>
</dbReference>
<proteinExistence type="evidence at transcript level"/>
<feature type="compositionally biased region" description="Polar residues" evidence="1">
    <location>
        <begin position="62"/>
        <end position="73"/>
    </location>
</feature>
<accession>Q9HBT0</accession>
<protein>
    <submittedName>
        <fullName evidence="3">PP4664</fullName>
    </submittedName>
</protein>
<evidence type="ECO:0000313" key="3">
    <source>
        <dbReference type="EMBL" id="AAG23785.1"/>
    </source>
</evidence>
<dbReference type="EMBL" id="AF258582">
    <property type="protein sequence ID" value="AAG23785.1"/>
    <property type="molecule type" value="mRNA"/>
</dbReference>
<reference evidence="2" key="1">
    <citation type="submission" date="1999-12" db="EMBL/GenBank/DDBJ databases">
        <title>Novel Human cDNA clones with function of inhibiting cancer cell growth.</title>
        <authorList>
            <person name="Gu J.R."/>
            <person name="Wan D.F."/>
            <person name="Zhao X.T."/>
            <person name="Zhou X.M."/>
            <person name="Jiang H.Q."/>
            <person name="Zhang P.P."/>
            <person name="Qin W.X."/>
            <person name="Huang Y."/>
            <person name="Qiu X.K."/>
            <person name="Qian L.F."/>
            <person name="He L.P."/>
            <person name="Li H.N."/>
            <person name="Yu Y."/>
            <person name="Yu J."/>
            <person name="Han L.H."/>
        </authorList>
    </citation>
    <scope>NUCLEOTIDE SEQUENCE</scope>
</reference>
<reference evidence="3" key="2">
    <citation type="submission" date="2000-04" db="EMBL/GenBank/DDBJ databases">
        <title>Novel human cDNA clones with function of inhibiting cancer cell growth.</title>
        <authorList>
            <person name="Qin W.X."/>
            <person name="Zhou X.M."/>
            <person name="Zhang P.P."/>
            <person name="Jiang H.Q."/>
            <person name="Huang Y."/>
            <person name="Wan D.F."/>
            <person name="Gu J.R."/>
        </authorList>
    </citation>
    <scope>NUCLEOTIDE SEQUENCE</scope>
</reference>